<sequence>MGVLALALPLLAALFLIVGDMMNHRAQFPKFDLFLASATAAPVATHQAASAWVAPHPAPLPLFTAPLVEFEFHGALVFLTTPDVLALIASAIMLVRFVAWAIQPVTRRLKGKGACRECNDRD</sequence>
<evidence type="ECO:0000256" key="1">
    <source>
        <dbReference type="SAM" id="Phobius"/>
    </source>
</evidence>
<dbReference type="KEGG" id="vg:26639940"/>
<keyword evidence="1" id="KW-0812">Transmembrane</keyword>
<reference evidence="2 3" key="1">
    <citation type="journal article" date="2016" name="Genome Announc.">
        <title>Complete Genome Sequences of Five Bacteriophages That Infect Rhodobacter capsulatus.</title>
        <authorList>
            <person name="Bollivar D.W."/>
            <person name="Bernardoni B."/>
            <person name="Bockman M.R."/>
            <person name="Miller B.M."/>
            <person name="Russell D.A."/>
            <person name="Delesalle V.A."/>
            <person name="Krukonis G.P."/>
            <person name="Hatfull G.F."/>
            <person name="Cross M.R."/>
            <person name="Szewczyk M.M."/>
            <person name="Eppurath A."/>
        </authorList>
    </citation>
    <scope>NUCLEOTIDE SEQUENCE [LARGE SCALE GENOMIC DNA]</scope>
</reference>
<keyword evidence="1" id="KW-1133">Transmembrane helix</keyword>
<accession>A0A0K1LM65</accession>
<dbReference type="EMBL" id="KR935216">
    <property type="protein sequence ID" value="AKU43265.1"/>
    <property type="molecule type" value="Genomic_DNA"/>
</dbReference>
<organism evidence="2 3">
    <name type="scientific">Rhodobacter phage RcRhea</name>
    <dbReference type="NCBI Taxonomy" id="1662332"/>
    <lineage>
        <taxon>Viruses</taxon>
        <taxon>Duplodnaviria</taxon>
        <taxon>Heunggongvirae</taxon>
        <taxon>Uroviricota</taxon>
        <taxon>Caudoviricetes</taxon>
        <taxon>Cronusvirus</taxon>
        <taxon>Cronusvirus cronus</taxon>
    </lineage>
</organism>
<dbReference type="GeneID" id="26639940"/>
<dbReference type="Proteomes" id="UP000201506">
    <property type="component" value="Segment"/>
</dbReference>
<dbReference type="RefSeq" id="YP_009213488.1">
    <property type="nucleotide sequence ID" value="NC_028954.1"/>
</dbReference>
<protein>
    <submittedName>
        <fullName evidence="2">Uncharacterized protein</fullName>
    </submittedName>
</protein>
<name>A0A0K1LM65_9CAUD</name>
<evidence type="ECO:0000313" key="3">
    <source>
        <dbReference type="Proteomes" id="UP000201506"/>
    </source>
</evidence>
<feature type="transmembrane region" description="Helical" evidence="1">
    <location>
        <begin position="84"/>
        <end position="102"/>
    </location>
</feature>
<proteinExistence type="predicted"/>
<keyword evidence="1" id="KW-0472">Membrane</keyword>
<evidence type="ECO:0000313" key="2">
    <source>
        <dbReference type="EMBL" id="AKU43265.1"/>
    </source>
</evidence>
<gene>
    <name evidence="2" type="ORF">RCRHEA_21</name>
</gene>